<feature type="compositionally biased region" description="Basic and acidic residues" evidence="1">
    <location>
        <begin position="64"/>
        <end position="80"/>
    </location>
</feature>
<reference evidence="2 3" key="2">
    <citation type="submission" date="2017-10" db="EMBL/GenBank/DDBJ databases">
        <title>Extensive intraspecific genome diversity in a model arbuscular mycorrhizal fungus.</title>
        <authorList>
            <person name="Chen E.C.H."/>
            <person name="Morin E."/>
            <person name="Baudet D."/>
            <person name="Noel J."/>
            <person name="Ndikumana S."/>
            <person name="Charron P."/>
            <person name="St-Onge C."/>
            <person name="Giorgi J."/>
            <person name="Grigoriev I.V."/>
            <person name="Roux C."/>
            <person name="Martin F.M."/>
            <person name="Corradi N."/>
        </authorList>
    </citation>
    <scope>NUCLEOTIDE SEQUENCE [LARGE SCALE GENOMIC DNA]</scope>
    <source>
        <strain evidence="2 3">C2</strain>
    </source>
</reference>
<organism evidence="2 3">
    <name type="scientific">Rhizophagus irregularis</name>
    <dbReference type="NCBI Taxonomy" id="588596"/>
    <lineage>
        <taxon>Eukaryota</taxon>
        <taxon>Fungi</taxon>
        <taxon>Fungi incertae sedis</taxon>
        <taxon>Mucoromycota</taxon>
        <taxon>Glomeromycotina</taxon>
        <taxon>Glomeromycetes</taxon>
        <taxon>Glomerales</taxon>
        <taxon>Glomeraceae</taxon>
        <taxon>Rhizophagus</taxon>
    </lineage>
</organism>
<evidence type="ECO:0000313" key="2">
    <source>
        <dbReference type="EMBL" id="PKK65439.1"/>
    </source>
</evidence>
<dbReference type="Proteomes" id="UP000233469">
    <property type="component" value="Unassembled WGS sequence"/>
</dbReference>
<protein>
    <submittedName>
        <fullName evidence="2">Uncharacterized protein</fullName>
    </submittedName>
</protein>
<evidence type="ECO:0000313" key="3">
    <source>
        <dbReference type="Proteomes" id="UP000233469"/>
    </source>
</evidence>
<dbReference type="VEuPathDB" id="FungiDB:RhiirFUN_013885"/>
<reference evidence="2 3" key="1">
    <citation type="submission" date="2016-04" db="EMBL/GenBank/DDBJ databases">
        <title>Genome analyses suggest a sexual origin of heterokaryosis in a supposedly ancient asexual fungus.</title>
        <authorList>
            <person name="Ropars J."/>
            <person name="Sedzielewska K."/>
            <person name="Noel J."/>
            <person name="Charron P."/>
            <person name="Farinelli L."/>
            <person name="Marton T."/>
            <person name="Kruger M."/>
            <person name="Pelin A."/>
            <person name="Brachmann A."/>
            <person name="Corradi N."/>
        </authorList>
    </citation>
    <scope>NUCLEOTIDE SEQUENCE [LARGE SCALE GENOMIC DNA]</scope>
    <source>
        <strain evidence="2 3">C2</strain>
    </source>
</reference>
<dbReference type="AlphaFoldDB" id="A0A2N1MUY8"/>
<name>A0A2N1MUY8_9GLOM</name>
<evidence type="ECO:0000256" key="1">
    <source>
        <dbReference type="SAM" id="MobiDB-lite"/>
    </source>
</evidence>
<proteinExistence type="predicted"/>
<dbReference type="VEuPathDB" id="FungiDB:RhiirA1_400189"/>
<dbReference type="EMBL" id="LLXL01001260">
    <property type="protein sequence ID" value="PKK65439.1"/>
    <property type="molecule type" value="Genomic_DNA"/>
</dbReference>
<gene>
    <name evidence="2" type="ORF">RhiirC2_786150</name>
</gene>
<accession>A0A2N1MUY8</accession>
<dbReference type="VEuPathDB" id="FungiDB:FUN_010050"/>
<feature type="compositionally biased region" description="Basic and acidic residues" evidence="1">
    <location>
        <begin position="88"/>
        <end position="106"/>
    </location>
</feature>
<sequence>MGTYKDVKKENGFAVGDVSSEFKEWAMQTNNFLLLGNRIISRAEQNKILQEYTKLNDDFTNKLKEEHRWTDEKESGEKRPKPASPKVEIARTKQEQKERTKKKRED</sequence>
<feature type="region of interest" description="Disordered" evidence="1">
    <location>
        <begin position="64"/>
        <end position="106"/>
    </location>
</feature>
<comment type="caution">
    <text evidence="2">The sequence shown here is derived from an EMBL/GenBank/DDBJ whole genome shotgun (WGS) entry which is preliminary data.</text>
</comment>